<dbReference type="SUPFAM" id="SSF53850">
    <property type="entry name" value="Periplasmic binding protein-like II"/>
    <property type="match status" value="1"/>
</dbReference>
<keyword evidence="4" id="KW-0804">Transcription</keyword>
<evidence type="ECO:0000313" key="6">
    <source>
        <dbReference type="EMBL" id="MCE2593779.1"/>
    </source>
</evidence>
<comment type="caution">
    <text evidence="6">The sequence shown here is derived from an EMBL/GenBank/DDBJ whole genome shotgun (WGS) entry which is preliminary data.</text>
</comment>
<dbReference type="RefSeq" id="WP_233051358.1">
    <property type="nucleotide sequence ID" value="NZ_JAIMJA010000002.1"/>
</dbReference>
<keyword evidence="7" id="KW-1185">Reference proteome</keyword>
<dbReference type="Gene3D" id="1.10.10.10">
    <property type="entry name" value="Winged helix-like DNA-binding domain superfamily/Winged helix DNA-binding domain"/>
    <property type="match status" value="1"/>
</dbReference>
<sequence length="295" mass="32685">MDRLTAAKVFIDVVHCGSFTAAADRLDMSRSMVTRYVDGMEAWLQTRLLHRTTRKVTLTSAGETCLKEIETWLEQGEKLALYGADPLALTGRVKIATSVSLGLSLLAPAIKAFQDQHPQIFIDLDVQDTVKDMTEQQIDLAIRVTASPSDALIGKPIGVCESVLVAAPDYLAQAAPIMQPQDLTAHRCLGYKNFAWSVWHLAKDDQFEAVEVSCHLTANEATTLLYASISGAGVSLQPTYLANKYIKSGELCHVLPQWQPNEMKIYALYSSRKHLSPAVRALIDHLEQYFADHPW</sequence>
<protein>
    <submittedName>
        <fullName evidence="6">LysR family transcriptional regulator</fullName>
    </submittedName>
</protein>
<gene>
    <name evidence="6" type="ORF">K6Y31_03000</name>
</gene>
<evidence type="ECO:0000256" key="1">
    <source>
        <dbReference type="ARBA" id="ARBA00009437"/>
    </source>
</evidence>
<dbReference type="CDD" id="cd08422">
    <property type="entry name" value="PBP2_CrgA_like"/>
    <property type="match status" value="1"/>
</dbReference>
<evidence type="ECO:0000259" key="5">
    <source>
        <dbReference type="PROSITE" id="PS50931"/>
    </source>
</evidence>
<name>A0ABS8W7I6_9GAMM</name>
<keyword evidence="3" id="KW-0238">DNA-binding</keyword>
<keyword evidence="2" id="KW-0805">Transcription regulation</keyword>
<comment type="similarity">
    <text evidence="1">Belongs to the LysR transcriptional regulatory family.</text>
</comment>
<evidence type="ECO:0000256" key="4">
    <source>
        <dbReference type="ARBA" id="ARBA00023163"/>
    </source>
</evidence>
<dbReference type="Gene3D" id="3.40.190.290">
    <property type="match status" value="1"/>
</dbReference>
<dbReference type="InterPro" id="IPR000847">
    <property type="entry name" value="LysR_HTH_N"/>
</dbReference>
<dbReference type="EMBL" id="JAIMJA010000002">
    <property type="protein sequence ID" value="MCE2593779.1"/>
    <property type="molecule type" value="Genomic_DNA"/>
</dbReference>
<evidence type="ECO:0000313" key="7">
    <source>
        <dbReference type="Proteomes" id="UP001201273"/>
    </source>
</evidence>
<dbReference type="SUPFAM" id="SSF46785">
    <property type="entry name" value="Winged helix' DNA-binding domain"/>
    <property type="match status" value="1"/>
</dbReference>
<dbReference type="InterPro" id="IPR058163">
    <property type="entry name" value="LysR-type_TF_proteobact-type"/>
</dbReference>
<dbReference type="InterPro" id="IPR005119">
    <property type="entry name" value="LysR_subst-bd"/>
</dbReference>
<proteinExistence type="inferred from homology"/>
<dbReference type="Pfam" id="PF03466">
    <property type="entry name" value="LysR_substrate"/>
    <property type="match status" value="1"/>
</dbReference>
<dbReference type="InterPro" id="IPR036388">
    <property type="entry name" value="WH-like_DNA-bd_sf"/>
</dbReference>
<dbReference type="Pfam" id="PF00126">
    <property type="entry name" value="HTH_1"/>
    <property type="match status" value="1"/>
</dbReference>
<dbReference type="Proteomes" id="UP001201273">
    <property type="component" value="Unassembled WGS sequence"/>
</dbReference>
<dbReference type="PANTHER" id="PTHR30537:SF35">
    <property type="entry name" value="TRANSCRIPTIONAL REGULATORY PROTEIN"/>
    <property type="match status" value="1"/>
</dbReference>
<dbReference type="PROSITE" id="PS50931">
    <property type="entry name" value="HTH_LYSR"/>
    <property type="match status" value="1"/>
</dbReference>
<reference evidence="6 7" key="1">
    <citation type="journal article" date="2022" name="Environ. Microbiol. Rep.">
        <title>Eco-phylogenetic analyses reveal divergent evolution of vitamin B12 metabolism in the marine bacterial family 'Psychromonadaceae'.</title>
        <authorList>
            <person name="Jin X."/>
            <person name="Yang Y."/>
            <person name="Cao H."/>
            <person name="Gao B."/>
            <person name="Zhao Z."/>
        </authorList>
    </citation>
    <scope>NUCLEOTIDE SEQUENCE [LARGE SCALE GENOMIC DNA]</scope>
    <source>
        <strain evidence="6 7">MKS20</strain>
    </source>
</reference>
<evidence type="ECO:0000256" key="2">
    <source>
        <dbReference type="ARBA" id="ARBA00023015"/>
    </source>
</evidence>
<accession>A0ABS8W7I6</accession>
<evidence type="ECO:0000256" key="3">
    <source>
        <dbReference type="ARBA" id="ARBA00023125"/>
    </source>
</evidence>
<organism evidence="6 7">
    <name type="scientific">Motilimonas cestriensis</name>
    <dbReference type="NCBI Taxonomy" id="2742685"/>
    <lineage>
        <taxon>Bacteria</taxon>
        <taxon>Pseudomonadati</taxon>
        <taxon>Pseudomonadota</taxon>
        <taxon>Gammaproteobacteria</taxon>
        <taxon>Alteromonadales</taxon>
        <taxon>Alteromonadales genera incertae sedis</taxon>
        <taxon>Motilimonas</taxon>
    </lineage>
</organism>
<dbReference type="InterPro" id="IPR036390">
    <property type="entry name" value="WH_DNA-bd_sf"/>
</dbReference>
<dbReference type="PANTHER" id="PTHR30537">
    <property type="entry name" value="HTH-TYPE TRANSCRIPTIONAL REGULATOR"/>
    <property type="match status" value="1"/>
</dbReference>
<feature type="domain" description="HTH lysR-type" evidence="5">
    <location>
        <begin position="1"/>
        <end position="59"/>
    </location>
</feature>